<organism evidence="1 2">
    <name type="scientific">Geodermatophilus arenarius</name>
    <dbReference type="NCBI Taxonomy" id="1137990"/>
    <lineage>
        <taxon>Bacteria</taxon>
        <taxon>Bacillati</taxon>
        <taxon>Actinomycetota</taxon>
        <taxon>Actinomycetes</taxon>
        <taxon>Geodermatophilales</taxon>
        <taxon>Geodermatophilaceae</taxon>
        <taxon>Geodermatophilus</taxon>
    </lineage>
</organism>
<reference evidence="2" key="1">
    <citation type="journal article" date="2019" name="Int. J. Syst. Evol. Microbiol.">
        <title>The Global Catalogue of Microorganisms (GCM) 10K type strain sequencing project: providing services to taxonomists for standard genome sequencing and annotation.</title>
        <authorList>
            <consortium name="The Broad Institute Genomics Platform"/>
            <consortium name="The Broad Institute Genome Sequencing Center for Infectious Disease"/>
            <person name="Wu L."/>
            <person name="Ma J."/>
        </authorList>
    </citation>
    <scope>NUCLEOTIDE SEQUENCE [LARGE SCALE GENOMIC DNA]</scope>
    <source>
        <strain evidence="2">CCUG 62763</strain>
    </source>
</reference>
<evidence type="ECO:0000313" key="1">
    <source>
        <dbReference type="EMBL" id="MFC4695499.1"/>
    </source>
</evidence>
<protein>
    <submittedName>
        <fullName evidence="1">Uncharacterized protein</fullName>
    </submittedName>
</protein>
<comment type="caution">
    <text evidence="1">The sequence shown here is derived from an EMBL/GenBank/DDBJ whole genome shotgun (WGS) entry which is preliminary data.</text>
</comment>
<dbReference type="RefSeq" id="WP_387992512.1">
    <property type="nucleotide sequence ID" value="NZ_JBHSGR010000024.1"/>
</dbReference>
<dbReference type="Proteomes" id="UP001596025">
    <property type="component" value="Unassembled WGS sequence"/>
</dbReference>
<dbReference type="EMBL" id="JBHSGR010000024">
    <property type="protein sequence ID" value="MFC4695499.1"/>
    <property type="molecule type" value="Genomic_DNA"/>
</dbReference>
<name>A0ABV9LMW1_9ACTN</name>
<proteinExistence type="predicted"/>
<sequence length="74" mass="8223">MPADPEATERLRAWLAAQLPPFAPDDVEVTDAGVLVSSRHASAPETPVTTAWRRARRTPRVWAADPRGRRRVIP</sequence>
<gene>
    <name evidence="1" type="ORF">ACFO3M_19015</name>
</gene>
<evidence type="ECO:0000313" key="2">
    <source>
        <dbReference type="Proteomes" id="UP001596025"/>
    </source>
</evidence>
<keyword evidence="2" id="KW-1185">Reference proteome</keyword>
<accession>A0ABV9LMW1</accession>